<accession>A0A1Q9BWK4</accession>
<evidence type="ECO:0000313" key="2">
    <source>
        <dbReference type="EMBL" id="OLP75046.1"/>
    </source>
</evidence>
<name>A0A1Q9BWK4_SYMMI</name>
<dbReference type="Proteomes" id="UP000186817">
    <property type="component" value="Unassembled WGS sequence"/>
</dbReference>
<evidence type="ECO:0000256" key="1">
    <source>
        <dbReference type="SAM" id="MobiDB-lite"/>
    </source>
</evidence>
<sequence length="666" mass="73457">MQRTFYGQLRAILYQIEENAGIEAPEEATENPEVQELIEQSRGTFEQEEIMFDPRELSEQQRESIELQERPFQGTEISEPECLFSPGIRRPGDELEEPQGKSQRIDPDTEVPTAPTKVQRISSLYAVTCHVASVVNYIAGLIGVIETTLKNGVAVPVNVNMDHEELHQEIRLSEPVIWDVTREFPEEAQRISMNHEMKSMKDFNVYTEVPIDQCSQEDIDNAIGVRWVKRPDCSYAVKKLSRDVKGPTIESLAKLKHLLRSDLRLSPPPIACADRAVGVQSRMQGIEDAANRLMQAPAQEKLRRIAQLCIALSLYIGDITSSMQIGVVLTLLERTIANIANSVGTLPLDCVTEVLQGLEGQYIRYCQLYCAFEGALHYSPLSPNALSFNNFVTCDFASASMGIGVATLIARQMRIALNGIDVGSIANFSRLVWISPVIGGFTGDAWLKQIVSSLTLTSKGLQNSEHELTDFYWVTVLPLTVIENLVQGLQASTAFLPQFQVNPCCALATAVSKTCHWLRQGHIDPLAPRGVMYWRPCIASARSGLKVPSGKGGQEHWHNCAYVASSYCGVITGGEDGNWQLTAAEVDWSFSFDLGVNARQLANACLADCYHGALAKDNLCCGKPNCKARSKLKKLELLPPCTMAPSQEPPVDSRITLKVIGSTAMA</sequence>
<dbReference type="EMBL" id="LSRX01002860">
    <property type="protein sequence ID" value="OLP75046.1"/>
    <property type="molecule type" value="Genomic_DNA"/>
</dbReference>
<evidence type="ECO:0000313" key="3">
    <source>
        <dbReference type="Proteomes" id="UP000186817"/>
    </source>
</evidence>
<protein>
    <submittedName>
        <fullName evidence="2">Uncharacterized protein</fullName>
    </submittedName>
</protein>
<comment type="caution">
    <text evidence="2">The sequence shown here is derived from an EMBL/GenBank/DDBJ whole genome shotgun (WGS) entry which is preliminary data.</text>
</comment>
<keyword evidence="3" id="KW-1185">Reference proteome</keyword>
<feature type="region of interest" description="Disordered" evidence="1">
    <location>
        <begin position="56"/>
        <end position="114"/>
    </location>
</feature>
<reference evidence="2 3" key="1">
    <citation type="submission" date="2016-02" db="EMBL/GenBank/DDBJ databases">
        <title>Genome analysis of coral dinoflagellate symbionts highlights evolutionary adaptations to a symbiotic lifestyle.</title>
        <authorList>
            <person name="Aranda M."/>
            <person name="Li Y."/>
            <person name="Liew Y.J."/>
            <person name="Baumgarten S."/>
            <person name="Simakov O."/>
            <person name="Wilson M."/>
            <person name="Piel J."/>
            <person name="Ashoor H."/>
            <person name="Bougouffa S."/>
            <person name="Bajic V.B."/>
            <person name="Ryu T."/>
            <person name="Ravasi T."/>
            <person name="Bayer T."/>
            <person name="Micklem G."/>
            <person name="Kim H."/>
            <person name="Bhak J."/>
            <person name="Lajeunesse T.C."/>
            <person name="Voolstra C.R."/>
        </authorList>
    </citation>
    <scope>NUCLEOTIDE SEQUENCE [LARGE SCALE GENOMIC DNA]</scope>
    <source>
        <strain evidence="2 3">CCMP2467</strain>
    </source>
</reference>
<proteinExistence type="predicted"/>
<feature type="compositionally biased region" description="Basic and acidic residues" evidence="1">
    <location>
        <begin position="56"/>
        <end position="69"/>
    </location>
</feature>
<organism evidence="2 3">
    <name type="scientific">Symbiodinium microadriaticum</name>
    <name type="common">Dinoflagellate</name>
    <name type="synonym">Zooxanthella microadriatica</name>
    <dbReference type="NCBI Taxonomy" id="2951"/>
    <lineage>
        <taxon>Eukaryota</taxon>
        <taxon>Sar</taxon>
        <taxon>Alveolata</taxon>
        <taxon>Dinophyceae</taxon>
        <taxon>Suessiales</taxon>
        <taxon>Symbiodiniaceae</taxon>
        <taxon>Symbiodinium</taxon>
    </lineage>
</organism>
<dbReference type="AlphaFoldDB" id="A0A1Q9BWK4"/>
<gene>
    <name evidence="2" type="ORF">AK812_SmicGene45230</name>
</gene>